<dbReference type="Proteomes" id="UP000649604">
    <property type="component" value="Unassembled WGS sequence"/>
</dbReference>
<evidence type="ECO:0000256" key="2">
    <source>
        <dbReference type="ARBA" id="ARBA00022679"/>
    </source>
</evidence>
<evidence type="ECO:0000313" key="6">
    <source>
        <dbReference type="Proteomes" id="UP000649604"/>
    </source>
</evidence>
<dbReference type="PANTHER" id="PTHR12526">
    <property type="entry name" value="GLYCOSYLTRANSFERASE"/>
    <property type="match status" value="1"/>
</dbReference>
<keyword evidence="2" id="KW-0808">Transferase</keyword>
<feature type="domain" description="Glycosyl transferase family 1" evidence="3">
    <location>
        <begin position="198"/>
        <end position="342"/>
    </location>
</feature>
<comment type="caution">
    <text evidence="5">The sequence shown here is derived from an EMBL/GenBank/DDBJ whole genome shotgun (WGS) entry which is preliminary data.</text>
</comment>
<evidence type="ECO:0000256" key="1">
    <source>
        <dbReference type="ARBA" id="ARBA00022676"/>
    </source>
</evidence>
<accession>A0A9D5JWC2</accession>
<dbReference type="AlphaFoldDB" id="A0A9D5JWC2"/>
<evidence type="ECO:0000259" key="4">
    <source>
        <dbReference type="Pfam" id="PF13439"/>
    </source>
</evidence>
<dbReference type="Gene3D" id="3.40.50.2000">
    <property type="entry name" value="Glycogen Phosphorylase B"/>
    <property type="match status" value="2"/>
</dbReference>
<proteinExistence type="predicted"/>
<dbReference type="SUPFAM" id="SSF53756">
    <property type="entry name" value="UDP-Glycosyltransferase/glycogen phosphorylase"/>
    <property type="match status" value="1"/>
</dbReference>
<dbReference type="Pfam" id="PF13439">
    <property type="entry name" value="Glyco_transf_4"/>
    <property type="match status" value="1"/>
</dbReference>
<keyword evidence="1" id="KW-0328">Glycosyltransferase</keyword>
<organism evidence="5 6">
    <name type="scientific">candidate division KSB3 bacterium</name>
    <dbReference type="NCBI Taxonomy" id="2044937"/>
    <lineage>
        <taxon>Bacteria</taxon>
        <taxon>candidate division KSB3</taxon>
    </lineage>
</organism>
<dbReference type="Pfam" id="PF00534">
    <property type="entry name" value="Glycos_transf_1"/>
    <property type="match status" value="1"/>
</dbReference>
<reference evidence="5" key="1">
    <citation type="submission" date="2019-11" db="EMBL/GenBank/DDBJ databases">
        <title>Microbial mats filling the niche in hypersaline microbial mats.</title>
        <authorList>
            <person name="Wong H.L."/>
            <person name="Macleod F.I."/>
            <person name="White R.A. III"/>
            <person name="Burns B.P."/>
        </authorList>
    </citation>
    <scope>NUCLEOTIDE SEQUENCE</scope>
    <source>
        <strain evidence="5">Rbin_158</strain>
    </source>
</reference>
<evidence type="ECO:0000259" key="3">
    <source>
        <dbReference type="Pfam" id="PF00534"/>
    </source>
</evidence>
<feature type="domain" description="Glycosyltransferase subfamily 4-like N-terminal" evidence="4">
    <location>
        <begin position="46"/>
        <end position="181"/>
    </location>
</feature>
<dbReference type="InterPro" id="IPR028098">
    <property type="entry name" value="Glyco_trans_4-like_N"/>
</dbReference>
<dbReference type="PANTHER" id="PTHR12526:SF629">
    <property type="entry name" value="TEICHURONIC ACID BIOSYNTHESIS GLYCOSYLTRANSFERASE TUAH-RELATED"/>
    <property type="match status" value="1"/>
</dbReference>
<name>A0A9D5JWC2_9BACT</name>
<evidence type="ECO:0000313" key="5">
    <source>
        <dbReference type="EMBL" id="MBD3324911.1"/>
    </source>
</evidence>
<dbReference type="InterPro" id="IPR001296">
    <property type="entry name" value="Glyco_trans_1"/>
</dbReference>
<dbReference type="GO" id="GO:0016757">
    <property type="term" value="F:glycosyltransferase activity"/>
    <property type="evidence" value="ECO:0007669"/>
    <property type="project" value="UniProtKB-KW"/>
</dbReference>
<sequence>MRRNMHIYPSDFQYESRIFKITQSLLDQNLVDDILLVGIGDGTLPEEEALGVSRRIKRIPLTDYPVIRHKKLRRVLHYLEWIGKASVYGYRQQITIVNCHSLFDLPVGIVLKILRKCLVIYDTHELETERNGLKKGLVKTVAKTLEKVAIRYVDHVFVVSDSIAAWYRHTYHLDCVTVVKNVPYGHVAENRETHKGFREQFAIPPDHLIFVYQGALFHGRGIPLLLSVFSRLQPHKHVVFMGYGILEDTIREYEQQYPHIHFCPAVPPDRVMEYTASADVGLSLIENTCLSYYYCLPNKLFEYIINGIPCIVSNFPDMRAVIEHYHCGWITEVNAQDIYNLIDGLTVPHIREIQDTTAAIRDQFGWHLEERHLLAAYTSLLSRS</sequence>
<protein>
    <submittedName>
        <fullName evidence="5">Glycosyltransferase</fullName>
    </submittedName>
</protein>
<dbReference type="EMBL" id="WJJP01000318">
    <property type="protein sequence ID" value="MBD3324911.1"/>
    <property type="molecule type" value="Genomic_DNA"/>
</dbReference>
<gene>
    <name evidence="5" type="ORF">GF339_10020</name>
</gene>